<dbReference type="InterPro" id="IPR043760">
    <property type="entry name" value="PycTM_dom"/>
</dbReference>
<evidence type="ECO:0000256" key="6">
    <source>
        <dbReference type="ARBA" id="ARBA00023118"/>
    </source>
</evidence>
<evidence type="ECO:0000256" key="7">
    <source>
        <dbReference type="ARBA" id="ARBA00023136"/>
    </source>
</evidence>
<evidence type="ECO:0000256" key="8">
    <source>
        <dbReference type="SAM" id="Phobius"/>
    </source>
</evidence>
<dbReference type="RefSeq" id="WP_014142965.1">
    <property type="nucleotide sequence ID" value="NC_016111.1"/>
</dbReference>
<protein>
    <submittedName>
        <fullName evidence="10">Putative membrane protein</fullName>
    </submittedName>
</protein>
<accession>G8WP68</accession>
<comment type="subcellular location">
    <subcellularLocation>
        <location evidence="1">Cell membrane</location>
    </subcellularLocation>
</comment>
<dbReference type="KEGG" id="scy:SCATT_21990"/>
<accession>F8K0M8</accession>
<dbReference type="Pfam" id="PF18967">
    <property type="entry name" value="PycTM"/>
    <property type="match status" value="1"/>
</dbReference>
<feature type="domain" description="Pycsar effector protein" evidence="9">
    <location>
        <begin position="12"/>
        <end position="144"/>
    </location>
</feature>
<evidence type="ECO:0000256" key="4">
    <source>
        <dbReference type="ARBA" id="ARBA00022741"/>
    </source>
</evidence>
<dbReference type="Proteomes" id="UP000007842">
    <property type="component" value="Chromosome"/>
</dbReference>
<dbReference type="KEGG" id="sct:SCAT_2218"/>
<feature type="transmembrane region" description="Helical" evidence="8">
    <location>
        <begin position="127"/>
        <end position="147"/>
    </location>
</feature>
<evidence type="ECO:0000256" key="5">
    <source>
        <dbReference type="ARBA" id="ARBA00022989"/>
    </source>
</evidence>
<keyword evidence="7 8" id="KW-0472">Membrane</keyword>
<dbReference type="PATRIC" id="fig|1003195.11.peg.3731"/>
<organism evidence="10 11">
    <name type="scientific">Streptantibioticus cattleyicolor (strain ATCC 35852 / DSM 46488 / JCM 4925 / NBRC 14057 / NRRL 8057)</name>
    <name type="common">Streptomyces cattleya</name>
    <dbReference type="NCBI Taxonomy" id="1003195"/>
    <lineage>
        <taxon>Bacteria</taxon>
        <taxon>Bacillati</taxon>
        <taxon>Actinomycetota</taxon>
        <taxon>Actinomycetes</taxon>
        <taxon>Kitasatosporales</taxon>
        <taxon>Streptomycetaceae</taxon>
        <taxon>Streptantibioticus</taxon>
    </lineage>
</organism>
<evidence type="ECO:0000256" key="2">
    <source>
        <dbReference type="ARBA" id="ARBA00022475"/>
    </source>
</evidence>
<evidence type="ECO:0000313" key="11">
    <source>
        <dbReference type="Proteomes" id="UP000007842"/>
    </source>
</evidence>
<sequence length="148" mass="14897">MTTTPTRPDIDTALAGLRTELGRTDTKAGLLLALTGAALAALVPAAATTHLHTPALATGSAAAAALLAATARLLLAVRPNLAGPGWPTWPPLADAELGRRVAAGPPLAEVRVLAATATAKMRHIRSAVHWILASLTLLATTAVLTAAS</sequence>
<gene>
    <name evidence="10" type="ordered locus">SCATT_21990</name>
</gene>
<dbReference type="HOGENOM" id="CLU_142898_0_0_11"/>
<name>F8K0M8_STREN</name>
<evidence type="ECO:0000259" key="9">
    <source>
        <dbReference type="Pfam" id="PF18967"/>
    </source>
</evidence>
<proteinExistence type="predicted"/>
<keyword evidence="5 8" id="KW-1133">Transmembrane helix</keyword>
<keyword evidence="6" id="KW-0051">Antiviral defense</keyword>
<feature type="transmembrane region" description="Helical" evidence="8">
    <location>
        <begin position="53"/>
        <end position="75"/>
    </location>
</feature>
<reference evidence="11" key="1">
    <citation type="submission" date="2011-12" db="EMBL/GenBank/DDBJ databases">
        <title>Complete genome sequence of Streptomyces cattleya strain DSM 46488.</title>
        <authorList>
            <person name="Ou H.-Y."/>
            <person name="Li P."/>
            <person name="Zhao C."/>
            <person name="O'Hagan D."/>
            <person name="Deng Z."/>
        </authorList>
    </citation>
    <scope>NUCLEOTIDE SEQUENCE [LARGE SCALE GENOMIC DNA]</scope>
    <source>
        <strain evidence="11">ATCC 35852 / DSM 46488 / JCM 4925 / NBRC 14057 / NRRL 8057</strain>
    </source>
</reference>
<keyword evidence="4" id="KW-0547">Nucleotide-binding</keyword>
<keyword evidence="2" id="KW-1003">Cell membrane</keyword>
<evidence type="ECO:0000256" key="1">
    <source>
        <dbReference type="ARBA" id="ARBA00004236"/>
    </source>
</evidence>
<dbReference type="EMBL" id="CP003219">
    <property type="protein sequence ID" value="AEW94570.1"/>
    <property type="molecule type" value="Genomic_DNA"/>
</dbReference>
<evidence type="ECO:0000256" key="3">
    <source>
        <dbReference type="ARBA" id="ARBA00022692"/>
    </source>
</evidence>
<feature type="transmembrane region" description="Helical" evidence="8">
    <location>
        <begin position="28"/>
        <end position="47"/>
    </location>
</feature>
<keyword evidence="3 8" id="KW-0812">Transmembrane</keyword>
<dbReference type="AlphaFoldDB" id="F8K0M8"/>
<dbReference type="eggNOG" id="ENOG502ZHW7">
    <property type="taxonomic scope" value="Bacteria"/>
</dbReference>
<keyword evidence="11" id="KW-1185">Reference proteome</keyword>
<evidence type="ECO:0000313" key="10">
    <source>
        <dbReference type="EMBL" id="AEW94570.1"/>
    </source>
</evidence>